<organism evidence="1 2">
    <name type="scientific">Micromonospora azadirachtae</name>
    <dbReference type="NCBI Taxonomy" id="1970735"/>
    <lineage>
        <taxon>Bacteria</taxon>
        <taxon>Bacillati</taxon>
        <taxon>Actinomycetota</taxon>
        <taxon>Actinomycetes</taxon>
        <taxon>Micromonosporales</taxon>
        <taxon>Micromonosporaceae</taxon>
        <taxon>Micromonospora</taxon>
    </lineage>
</organism>
<name>A0ABW2ZWB8_9ACTN</name>
<evidence type="ECO:0000313" key="2">
    <source>
        <dbReference type="Proteomes" id="UP001597053"/>
    </source>
</evidence>
<reference evidence="2" key="1">
    <citation type="journal article" date="2019" name="Int. J. Syst. Evol. Microbiol.">
        <title>The Global Catalogue of Microorganisms (GCM) 10K type strain sequencing project: providing services to taxonomists for standard genome sequencing and annotation.</title>
        <authorList>
            <consortium name="The Broad Institute Genomics Platform"/>
            <consortium name="The Broad Institute Genome Sequencing Center for Infectious Disease"/>
            <person name="Wu L."/>
            <person name="Ma J."/>
        </authorList>
    </citation>
    <scope>NUCLEOTIDE SEQUENCE [LARGE SCALE GENOMIC DNA]</scope>
    <source>
        <strain evidence="2">JCM 32148</strain>
    </source>
</reference>
<keyword evidence="2" id="KW-1185">Reference proteome</keyword>
<keyword evidence="1" id="KW-0547">Nucleotide-binding</keyword>
<dbReference type="GO" id="GO:0004386">
    <property type="term" value="F:helicase activity"/>
    <property type="evidence" value="ECO:0007669"/>
    <property type="project" value="UniProtKB-KW"/>
</dbReference>
<sequence>LVVDGRSKPLPTWSALTVVDDTPAAVAGEGHKERWAAWLAWGNVIQFLTNGSGDAGQLAASTLGAFDPASMAVTEGTGLVLSQRALPLDEETATWLGVASQPVPAEPEPVDDESPWREVLRYLDRDETTLEHLVQQLARHDLPAPVVGYELGDQAWPAELAWPDRQIAIVLTGSPDDPETEDRDRAYAEAGWHARTAREWSVEELTAQLAASGGES</sequence>
<comment type="caution">
    <text evidence="1">The sequence shown here is derived from an EMBL/GenBank/DDBJ whole genome shotgun (WGS) entry which is preliminary data.</text>
</comment>
<gene>
    <name evidence="1" type="ORF">ACFQZ8_01955</name>
</gene>
<keyword evidence="1" id="KW-0347">Helicase</keyword>
<dbReference type="Proteomes" id="UP001597053">
    <property type="component" value="Unassembled WGS sequence"/>
</dbReference>
<accession>A0ABW2ZWB8</accession>
<dbReference type="EMBL" id="JBHTHM010000031">
    <property type="protein sequence ID" value="MFD0782694.1"/>
    <property type="molecule type" value="Genomic_DNA"/>
</dbReference>
<keyword evidence="1" id="KW-0067">ATP-binding</keyword>
<evidence type="ECO:0000313" key="1">
    <source>
        <dbReference type="EMBL" id="MFD0782694.1"/>
    </source>
</evidence>
<keyword evidence="1" id="KW-0378">Hydrolase</keyword>
<proteinExistence type="predicted"/>
<feature type="non-terminal residue" evidence="1">
    <location>
        <position position="1"/>
    </location>
</feature>
<protein>
    <submittedName>
        <fullName evidence="1">RNA helicase</fullName>
    </submittedName>
</protein>